<accession>V9IR30</accession>
<feature type="domain" description="Ubiquitin-like" evidence="3">
    <location>
        <begin position="51"/>
        <end position="119"/>
    </location>
</feature>
<evidence type="ECO:0000256" key="2">
    <source>
        <dbReference type="SAM" id="MobiDB-lite"/>
    </source>
</evidence>
<reference evidence="5" key="1">
    <citation type="submission" date="2011-06" db="EMBL/GenBank/DDBJ databases">
        <title>Molecular and expression characterization of Bcl-2-associated athanogene (BAG) genes in woodland strawberry (Fragaria vesca).</title>
        <authorList>
            <person name="Li J."/>
            <person name="Duan K."/>
            <person name="Zhang Q.-Y."/>
            <person name="Li Y."/>
            <person name="Gao Q.-H."/>
        </authorList>
    </citation>
    <scope>NUCLEOTIDE SEQUENCE</scope>
</reference>
<dbReference type="PROSITE" id="PS50053">
    <property type="entry name" value="UBIQUITIN_2"/>
    <property type="match status" value="1"/>
</dbReference>
<evidence type="ECO:0000313" key="5">
    <source>
        <dbReference type="EMBL" id="AFK10144.1"/>
    </source>
</evidence>
<dbReference type="SUPFAM" id="SSF63491">
    <property type="entry name" value="BAG domain"/>
    <property type="match status" value="1"/>
</dbReference>
<evidence type="ECO:0000259" key="4">
    <source>
        <dbReference type="PROSITE" id="PS51035"/>
    </source>
</evidence>
<organism evidence="5">
    <name type="scientific">Fragaria vesca</name>
    <name type="common">Woodland strawberry</name>
    <name type="synonym">Potentilla vesca</name>
    <dbReference type="NCBI Taxonomy" id="57918"/>
    <lineage>
        <taxon>Eukaryota</taxon>
        <taxon>Viridiplantae</taxon>
        <taxon>Streptophyta</taxon>
        <taxon>Embryophyta</taxon>
        <taxon>Tracheophyta</taxon>
        <taxon>Spermatophyta</taxon>
        <taxon>Magnoliopsida</taxon>
        <taxon>eudicotyledons</taxon>
        <taxon>Gunneridae</taxon>
        <taxon>Pentapetalae</taxon>
        <taxon>rosids</taxon>
        <taxon>fabids</taxon>
        <taxon>Rosales</taxon>
        <taxon>Rosaceae</taxon>
        <taxon>Rosoideae</taxon>
        <taxon>Potentilleae</taxon>
        <taxon>Fragariinae</taxon>
        <taxon>Fragaria</taxon>
    </lineage>
</organism>
<name>V9IR30_FRAVE</name>
<feature type="compositionally biased region" description="Polar residues" evidence="2">
    <location>
        <begin position="252"/>
        <end position="294"/>
    </location>
</feature>
<dbReference type="GO" id="GO:0050821">
    <property type="term" value="P:protein stabilization"/>
    <property type="evidence" value="ECO:0007669"/>
    <property type="project" value="TreeGrafter"/>
</dbReference>
<dbReference type="SMART" id="SM00264">
    <property type="entry name" value="BAG"/>
    <property type="match status" value="1"/>
</dbReference>
<dbReference type="GO" id="GO:0005737">
    <property type="term" value="C:cytoplasm"/>
    <property type="evidence" value="ECO:0007669"/>
    <property type="project" value="TreeGrafter"/>
</dbReference>
<feature type="region of interest" description="Disordered" evidence="2">
    <location>
        <begin position="250"/>
        <end position="324"/>
    </location>
</feature>
<dbReference type="GO" id="GO:0000774">
    <property type="term" value="F:adenyl-nucleotide exchange factor activity"/>
    <property type="evidence" value="ECO:0007669"/>
    <property type="project" value="TreeGrafter"/>
</dbReference>
<keyword evidence="1" id="KW-0143">Chaperone</keyword>
<feature type="region of interest" description="Disordered" evidence="2">
    <location>
        <begin position="1"/>
        <end position="23"/>
    </location>
</feature>
<dbReference type="InterPro" id="IPR003103">
    <property type="entry name" value="BAG_domain"/>
</dbReference>
<evidence type="ECO:0000259" key="3">
    <source>
        <dbReference type="PROSITE" id="PS50053"/>
    </source>
</evidence>
<dbReference type="Pfam" id="PF02179">
    <property type="entry name" value="BAG"/>
    <property type="match status" value="1"/>
</dbReference>
<dbReference type="RefSeq" id="NP_001292198.1">
    <property type="nucleotide sequence ID" value="NM_001305269.1"/>
</dbReference>
<feature type="domain" description="BAG" evidence="4">
    <location>
        <begin position="172"/>
        <end position="250"/>
    </location>
</feature>
<dbReference type="InterPro" id="IPR036533">
    <property type="entry name" value="BAG_dom_sf"/>
</dbReference>
<dbReference type="SMART" id="SM00213">
    <property type="entry name" value="UBQ"/>
    <property type="match status" value="1"/>
</dbReference>
<dbReference type="Gene3D" id="3.10.20.90">
    <property type="entry name" value="Phosphatidylinositol 3-kinase Catalytic Subunit, Chain A, domain 1"/>
    <property type="match status" value="1"/>
</dbReference>
<protein>
    <submittedName>
        <fullName evidence="5">BAG protein</fullName>
    </submittedName>
</protein>
<dbReference type="PROSITE" id="PS51035">
    <property type="entry name" value="BAG"/>
    <property type="match status" value="1"/>
</dbReference>
<dbReference type="InterPro" id="IPR029071">
    <property type="entry name" value="Ubiquitin-like_domsf"/>
</dbReference>
<dbReference type="Gene3D" id="1.20.58.120">
    <property type="entry name" value="BAG domain"/>
    <property type="match status" value="1"/>
</dbReference>
<dbReference type="EMBL" id="JN188325">
    <property type="protein sequence ID" value="AFK10144.1"/>
    <property type="molecule type" value="mRNA"/>
</dbReference>
<gene>
    <name evidence="5" type="primary">BAG4</name>
</gene>
<dbReference type="PANTHER" id="PTHR12329">
    <property type="entry name" value="BCL2-ASSOCIATED ATHANOGENE"/>
    <property type="match status" value="1"/>
</dbReference>
<dbReference type="SUPFAM" id="SSF54236">
    <property type="entry name" value="Ubiquitin-like"/>
    <property type="match status" value="1"/>
</dbReference>
<proteinExistence type="evidence at transcript level"/>
<dbReference type="GeneID" id="101313716"/>
<dbReference type="AlphaFoldDB" id="V9IR30"/>
<sequence length="324" mass="34762">MFKKNPTPKASPVTPPNEETVSELRPGGMCVQRRDYDDEHLAAAAASGPVITIHVTHGPVHHVINLPAHSTFGELKGLVSQKTGLEPEEQKLLFRGKEKEDEEHLDAAGAKDNSRVMLLQEPKRKERSIGELNENNEMEVDAGEVGVGSNEMEADAGEIGAMSPEMAKAFEAIAGVRAEVDGLSDRVSALDVAVNGGTKVSDKEFAVSTELLMRQLLKLDGIKAEGEARMQRKAEVRRVQNLVDSLDDLKVKNSNPINNDSNGVASQNSNGVNPQNSSGAASQNGNAVSVTTKWETFDSGVGSLTAPTPVPSSTEVTEDWQKFD</sequence>
<dbReference type="PANTHER" id="PTHR12329:SF40">
    <property type="entry name" value="BAG FAMILY MOLECULAR CHAPERONE REGULATOR 4"/>
    <property type="match status" value="1"/>
</dbReference>
<dbReference type="GO" id="GO:0051087">
    <property type="term" value="F:protein-folding chaperone binding"/>
    <property type="evidence" value="ECO:0007669"/>
    <property type="project" value="InterPro"/>
</dbReference>
<dbReference type="InterPro" id="IPR039773">
    <property type="entry name" value="BAG_chaperone_regulator"/>
</dbReference>
<dbReference type="Pfam" id="PF00240">
    <property type="entry name" value="ubiquitin"/>
    <property type="match status" value="1"/>
</dbReference>
<dbReference type="InterPro" id="IPR000626">
    <property type="entry name" value="Ubiquitin-like_dom"/>
</dbReference>
<evidence type="ECO:0000256" key="1">
    <source>
        <dbReference type="ARBA" id="ARBA00023186"/>
    </source>
</evidence>